<dbReference type="GO" id="GO:0016020">
    <property type="term" value="C:membrane"/>
    <property type="evidence" value="ECO:0007669"/>
    <property type="project" value="TreeGrafter"/>
</dbReference>
<dbReference type="Pfam" id="PF00106">
    <property type="entry name" value="adh_short"/>
    <property type="match status" value="1"/>
</dbReference>
<comment type="similarity">
    <text evidence="1">Belongs to the short-chain dehydrogenases/reductases (SDR) family.</text>
</comment>
<name>A0A1L9V3G4_ASPGL</name>
<dbReference type="PANTHER" id="PTHR44196:SF1">
    <property type="entry name" value="DEHYDROGENASE_REDUCTASE SDR FAMILY MEMBER 7B"/>
    <property type="match status" value="1"/>
</dbReference>
<dbReference type="VEuPathDB" id="FungiDB:ASPGLDRAFT_138861"/>
<dbReference type="Gene3D" id="3.40.50.720">
    <property type="entry name" value="NAD(P)-binding Rossmann-like Domain"/>
    <property type="match status" value="1"/>
</dbReference>
<dbReference type="AlphaFoldDB" id="A0A1L9V3G4"/>
<dbReference type="RefSeq" id="XP_022395171.1">
    <property type="nucleotide sequence ID" value="XM_022541654.1"/>
</dbReference>
<accession>A0A1L9V3G4</accession>
<keyword evidence="2" id="KW-0560">Oxidoreductase</keyword>
<dbReference type="STRING" id="1160497.A0A1L9V3G4"/>
<protein>
    <submittedName>
        <fullName evidence="3">Uncharacterized protein</fullName>
    </submittedName>
</protein>
<dbReference type="InterPro" id="IPR002347">
    <property type="entry name" value="SDR_fam"/>
</dbReference>
<dbReference type="OrthoDB" id="1933717at2759"/>
<sequence>MATYKPSFITKYHHDTYTSISESKHELSCEGKTVFITGGGRGVGRAIAKSFAIAKAEGIFLIGRNKYDLQTTMKEVLATNVVPAGSTKVLYFVADITNTDAVSSAIKQAIDSFGRIDVLVQNAGYLDAHRSVIDSDLNDFWRSFEVNVKGGLTVIQEFLKTAPKTGATLINIGSGAGHIPYIQGYSAYSASKLSLAKIVEYVHHENPHLRVFNINPGAIATEMQAKAGDLAAPDNIGLPGSFCVWLATSESANAFKGRFIWSNWDVEDLQQHAEEVQAKNLLVHGLNGL</sequence>
<dbReference type="EMBL" id="KV878936">
    <property type="protein sequence ID" value="OJJ78473.1"/>
    <property type="molecule type" value="Genomic_DNA"/>
</dbReference>
<evidence type="ECO:0000256" key="1">
    <source>
        <dbReference type="ARBA" id="ARBA00006484"/>
    </source>
</evidence>
<dbReference type="GO" id="GO:0016491">
    <property type="term" value="F:oxidoreductase activity"/>
    <property type="evidence" value="ECO:0007669"/>
    <property type="project" value="UniProtKB-KW"/>
</dbReference>
<dbReference type="CDD" id="cd05233">
    <property type="entry name" value="SDR_c"/>
    <property type="match status" value="1"/>
</dbReference>
<keyword evidence="4" id="KW-1185">Reference proteome</keyword>
<dbReference type="Proteomes" id="UP000184300">
    <property type="component" value="Unassembled WGS sequence"/>
</dbReference>
<evidence type="ECO:0000313" key="3">
    <source>
        <dbReference type="EMBL" id="OJJ78473.1"/>
    </source>
</evidence>
<evidence type="ECO:0000313" key="4">
    <source>
        <dbReference type="Proteomes" id="UP000184300"/>
    </source>
</evidence>
<dbReference type="PRINTS" id="PR00081">
    <property type="entry name" value="GDHRDH"/>
</dbReference>
<organism evidence="3 4">
    <name type="scientific">Aspergillus glaucus CBS 516.65</name>
    <dbReference type="NCBI Taxonomy" id="1160497"/>
    <lineage>
        <taxon>Eukaryota</taxon>
        <taxon>Fungi</taxon>
        <taxon>Dikarya</taxon>
        <taxon>Ascomycota</taxon>
        <taxon>Pezizomycotina</taxon>
        <taxon>Eurotiomycetes</taxon>
        <taxon>Eurotiomycetidae</taxon>
        <taxon>Eurotiales</taxon>
        <taxon>Aspergillaceae</taxon>
        <taxon>Aspergillus</taxon>
        <taxon>Aspergillus subgen. Aspergillus</taxon>
    </lineage>
</organism>
<reference evidence="4" key="1">
    <citation type="journal article" date="2017" name="Genome Biol.">
        <title>Comparative genomics reveals high biological diversity and specific adaptations in the industrially and medically important fungal genus Aspergillus.</title>
        <authorList>
            <person name="de Vries R.P."/>
            <person name="Riley R."/>
            <person name="Wiebenga A."/>
            <person name="Aguilar-Osorio G."/>
            <person name="Amillis S."/>
            <person name="Uchima C.A."/>
            <person name="Anderluh G."/>
            <person name="Asadollahi M."/>
            <person name="Askin M."/>
            <person name="Barry K."/>
            <person name="Battaglia E."/>
            <person name="Bayram O."/>
            <person name="Benocci T."/>
            <person name="Braus-Stromeyer S.A."/>
            <person name="Caldana C."/>
            <person name="Canovas D."/>
            <person name="Cerqueira G.C."/>
            <person name="Chen F."/>
            <person name="Chen W."/>
            <person name="Choi C."/>
            <person name="Clum A."/>
            <person name="Dos Santos R.A."/>
            <person name="Damasio A.R."/>
            <person name="Diallinas G."/>
            <person name="Emri T."/>
            <person name="Fekete E."/>
            <person name="Flipphi M."/>
            <person name="Freyberg S."/>
            <person name="Gallo A."/>
            <person name="Gournas C."/>
            <person name="Habgood R."/>
            <person name="Hainaut M."/>
            <person name="Harispe M.L."/>
            <person name="Henrissat B."/>
            <person name="Hilden K.S."/>
            <person name="Hope R."/>
            <person name="Hossain A."/>
            <person name="Karabika E."/>
            <person name="Karaffa L."/>
            <person name="Karanyi Z."/>
            <person name="Krasevec N."/>
            <person name="Kuo A."/>
            <person name="Kusch H."/>
            <person name="LaButti K."/>
            <person name="Lagendijk E.L."/>
            <person name="Lapidus A."/>
            <person name="Levasseur A."/>
            <person name="Lindquist E."/>
            <person name="Lipzen A."/>
            <person name="Logrieco A.F."/>
            <person name="MacCabe A."/>
            <person name="Maekelae M.R."/>
            <person name="Malavazi I."/>
            <person name="Melin P."/>
            <person name="Meyer V."/>
            <person name="Mielnichuk N."/>
            <person name="Miskei M."/>
            <person name="Molnar A.P."/>
            <person name="Mule G."/>
            <person name="Ngan C.Y."/>
            <person name="Orejas M."/>
            <person name="Orosz E."/>
            <person name="Ouedraogo J.P."/>
            <person name="Overkamp K.M."/>
            <person name="Park H.-S."/>
            <person name="Perrone G."/>
            <person name="Piumi F."/>
            <person name="Punt P.J."/>
            <person name="Ram A.F."/>
            <person name="Ramon A."/>
            <person name="Rauscher S."/>
            <person name="Record E."/>
            <person name="Riano-Pachon D.M."/>
            <person name="Robert V."/>
            <person name="Roehrig J."/>
            <person name="Ruller R."/>
            <person name="Salamov A."/>
            <person name="Salih N.S."/>
            <person name="Samson R.A."/>
            <person name="Sandor E."/>
            <person name="Sanguinetti M."/>
            <person name="Schuetze T."/>
            <person name="Sepcic K."/>
            <person name="Shelest E."/>
            <person name="Sherlock G."/>
            <person name="Sophianopoulou V."/>
            <person name="Squina F.M."/>
            <person name="Sun H."/>
            <person name="Susca A."/>
            <person name="Todd R.B."/>
            <person name="Tsang A."/>
            <person name="Unkles S.E."/>
            <person name="van de Wiele N."/>
            <person name="van Rossen-Uffink D."/>
            <person name="Oliveira J.V."/>
            <person name="Vesth T.C."/>
            <person name="Visser J."/>
            <person name="Yu J.-H."/>
            <person name="Zhou M."/>
            <person name="Andersen M.R."/>
            <person name="Archer D.B."/>
            <person name="Baker S.E."/>
            <person name="Benoit I."/>
            <person name="Brakhage A.A."/>
            <person name="Braus G.H."/>
            <person name="Fischer R."/>
            <person name="Frisvad J.C."/>
            <person name="Goldman G.H."/>
            <person name="Houbraken J."/>
            <person name="Oakley B."/>
            <person name="Pocsi I."/>
            <person name="Scazzocchio C."/>
            <person name="Seiboth B."/>
            <person name="vanKuyk P.A."/>
            <person name="Wortman J."/>
            <person name="Dyer P.S."/>
            <person name="Grigoriev I.V."/>
        </authorList>
    </citation>
    <scope>NUCLEOTIDE SEQUENCE [LARGE SCALE GENOMIC DNA]</scope>
    <source>
        <strain evidence="4">CBS 516.65</strain>
    </source>
</reference>
<gene>
    <name evidence="3" type="ORF">ASPGLDRAFT_138861</name>
</gene>
<dbReference type="InterPro" id="IPR036291">
    <property type="entry name" value="NAD(P)-bd_dom_sf"/>
</dbReference>
<dbReference type="SUPFAM" id="SSF51735">
    <property type="entry name" value="NAD(P)-binding Rossmann-fold domains"/>
    <property type="match status" value="1"/>
</dbReference>
<proteinExistence type="inferred from homology"/>
<evidence type="ECO:0000256" key="2">
    <source>
        <dbReference type="ARBA" id="ARBA00023002"/>
    </source>
</evidence>
<dbReference type="PANTHER" id="PTHR44196">
    <property type="entry name" value="DEHYDROGENASE/REDUCTASE SDR FAMILY MEMBER 7B"/>
    <property type="match status" value="1"/>
</dbReference>
<dbReference type="GeneID" id="34457915"/>